<dbReference type="Gene3D" id="3.90.1150.60">
    <property type="entry name" value="Methioning gamme-lyase, C-terminal domain"/>
    <property type="match status" value="1"/>
</dbReference>
<protein>
    <recommendedName>
        <fullName evidence="3">Aluminum resistance protein</fullName>
    </recommendedName>
</protein>
<dbReference type="PANTHER" id="PTHR46658">
    <property type="entry name" value="CYS OR MET METABOLISM PYRIDOXAL-PHOSPHATE-DEPENDENT ENZYME"/>
    <property type="match status" value="1"/>
</dbReference>
<organism evidence="1 2">
    <name type="scientific">Biomaibacter acetigenes</name>
    <dbReference type="NCBI Taxonomy" id="2316383"/>
    <lineage>
        <taxon>Bacteria</taxon>
        <taxon>Bacillati</taxon>
        <taxon>Bacillota</taxon>
        <taxon>Clostridia</taxon>
        <taxon>Thermosediminibacterales</taxon>
        <taxon>Tepidanaerobacteraceae</taxon>
        <taxon>Biomaibacter</taxon>
    </lineage>
</organism>
<evidence type="ECO:0000313" key="1">
    <source>
        <dbReference type="EMBL" id="AYO30559.1"/>
    </source>
</evidence>
<gene>
    <name evidence="1" type="ORF">D2962_07950</name>
</gene>
<dbReference type="KEGG" id="bacg:D2962_07950"/>
<dbReference type="InterPro" id="IPR015421">
    <property type="entry name" value="PyrdxlP-dep_Trfase_major"/>
</dbReference>
<evidence type="ECO:0008006" key="3">
    <source>
        <dbReference type="Google" id="ProtNLM"/>
    </source>
</evidence>
<proteinExistence type="predicted"/>
<keyword evidence="2" id="KW-1185">Reference proteome</keyword>
<dbReference type="Pfam" id="PF06838">
    <property type="entry name" value="Met_gamma_lyase"/>
    <property type="match status" value="1"/>
</dbReference>
<dbReference type="EMBL" id="CP033169">
    <property type="protein sequence ID" value="AYO30559.1"/>
    <property type="molecule type" value="Genomic_DNA"/>
</dbReference>
<dbReference type="Proteomes" id="UP000280960">
    <property type="component" value="Chromosome"/>
</dbReference>
<name>A0A3G2R5A0_9FIRM</name>
<dbReference type="AlphaFoldDB" id="A0A3G2R5A0"/>
<reference evidence="1 2" key="1">
    <citation type="submission" date="2018-10" db="EMBL/GenBank/DDBJ databases">
        <authorList>
            <person name="Zhang X."/>
        </authorList>
    </citation>
    <scope>NUCLEOTIDE SEQUENCE [LARGE SCALE GENOMIC DNA]</scope>
    <source>
        <strain evidence="1 2">SK-G1</strain>
    </source>
</reference>
<dbReference type="PANTHER" id="PTHR46658:SF1">
    <property type="entry name" value="CYS OR MET METABOLISM PYRIDOXAL-PHOSPHATE-DEPENDENT ENZYME"/>
    <property type="match status" value="1"/>
</dbReference>
<dbReference type="InterPro" id="IPR009651">
    <property type="entry name" value="Met_g_lyase_put"/>
</dbReference>
<dbReference type="SUPFAM" id="SSF53383">
    <property type="entry name" value="PLP-dependent transferases"/>
    <property type="match status" value="1"/>
</dbReference>
<dbReference type="InterPro" id="IPR015424">
    <property type="entry name" value="PyrdxlP-dep_Trfase"/>
</dbReference>
<accession>A0A3G2R5A0</accession>
<sequence length="427" mass="47325">MSLDLTWNLLKEHYCINQQVIELAGKVQNDIEPCLRKINDLTEYNQLKVITAMKDSGLSDFHLTDSTGYGYNDEGRNTIEEIYKAVFKAEDALVRPQIISGTHAIALCLFGILRPNNELISVTGTPYDTLKDVIWGKNCSSLADFNIKYSEVDLKDGKPDYEQITSKINRDTRMVLIQRSRGYSLRPALRPDEIGELIRHIKGIKKDIICLVDNCYGEFVDTKEPTEVGADLCAGSLIKNPGGGIAPTGGYVVGRKDLIKQCSYRLSAPGLGKNCGPTLSTNRLTIQGLFFAPLVVGEALKGAAFTSRFMELAGFKVFPKYDDKRGDIVTAVVFENKNLLISFCRGIQKIGPVDSHVSPEPWDMPGYNHQVIMAGGSFIQGSSIELSIDAPIREPFVAYIQGGTNFTHVKLGIMKAYQELIDQHYIN</sequence>
<dbReference type="Gene3D" id="3.40.640.10">
    <property type="entry name" value="Type I PLP-dependent aspartate aminotransferase-like (Major domain)"/>
    <property type="match status" value="1"/>
</dbReference>
<evidence type="ECO:0000313" key="2">
    <source>
        <dbReference type="Proteomes" id="UP000280960"/>
    </source>
</evidence>